<comment type="caution">
    <text evidence="6">The sequence shown here is derived from an EMBL/GenBank/DDBJ whole genome shotgun (WGS) entry which is preliminary data.</text>
</comment>
<feature type="domain" description="Peptidase C14 caspase" evidence="5">
    <location>
        <begin position="135"/>
        <end position="396"/>
    </location>
</feature>
<keyword evidence="3" id="KW-0645">Protease</keyword>
<dbReference type="PANTHER" id="PTHR48104:SF30">
    <property type="entry name" value="METACASPASE-1"/>
    <property type="match status" value="1"/>
</dbReference>
<comment type="similarity">
    <text evidence="1">Belongs to the peptidase C14B family.</text>
</comment>
<dbReference type="InterPro" id="IPR011600">
    <property type="entry name" value="Pept_C14_caspase"/>
</dbReference>
<evidence type="ECO:0000259" key="5">
    <source>
        <dbReference type="Pfam" id="PF00656"/>
    </source>
</evidence>
<evidence type="ECO:0000313" key="7">
    <source>
        <dbReference type="Proteomes" id="UP001221757"/>
    </source>
</evidence>
<dbReference type="GO" id="GO:0005737">
    <property type="term" value="C:cytoplasm"/>
    <property type="evidence" value="ECO:0007669"/>
    <property type="project" value="TreeGrafter"/>
</dbReference>
<evidence type="ECO:0000256" key="4">
    <source>
        <dbReference type="SAM" id="MobiDB-lite"/>
    </source>
</evidence>
<dbReference type="Proteomes" id="UP001221757">
    <property type="component" value="Unassembled WGS sequence"/>
</dbReference>
<dbReference type="GO" id="GO:0006508">
    <property type="term" value="P:proteolysis"/>
    <property type="evidence" value="ECO:0007669"/>
    <property type="project" value="InterPro"/>
</dbReference>
<evidence type="ECO:0000256" key="2">
    <source>
        <dbReference type="ARBA" id="ARBA00022703"/>
    </source>
</evidence>
<protein>
    <submittedName>
        <fullName evidence="6">Caspase domain-containing protein</fullName>
    </submittedName>
</protein>
<dbReference type="InterPro" id="IPR050452">
    <property type="entry name" value="Metacaspase"/>
</dbReference>
<accession>A0AAD7G3P8</accession>
<reference evidence="6" key="1">
    <citation type="submission" date="2023-03" db="EMBL/GenBank/DDBJ databases">
        <title>Massive genome expansion in bonnet fungi (Mycena s.s.) driven by repeated elements and novel gene families across ecological guilds.</title>
        <authorList>
            <consortium name="Lawrence Berkeley National Laboratory"/>
            <person name="Harder C.B."/>
            <person name="Miyauchi S."/>
            <person name="Viragh M."/>
            <person name="Kuo A."/>
            <person name="Thoen E."/>
            <person name="Andreopoulos B."/>
            <person name="Lu D."/>
            <person name="Skrede I."/>
            <person name="Drula E."/>
            <person name="Henrissat B."/>
            <person name="Morin E."/>
            <person name="Kohler A."/>
            <person name="Barry K."/>
            <person name="LaButti K."/>
            <person name="Morin E."/>
            <person name="Salamov A."/>
            <person name="Lipzen A."/>
            <person name="Mereny Z."/>
            <person name="Hegedus B."/>
            <person name="Baldrian P."/>
            <person name="Stursova M."/>
            <person name="Weitz H."/>
            <person name="Taylor A."/>
            <person name="Grigoriev I.V."/>
            <person name="Nagy L.G."/>
            <person name="Martin F."/>
            <person name="Kauserud H."/>
        </authorList>
    </citation>
    <scope>NUCLEOTIDE SEQUENCE</scope>
    <source>
        <strain evidence="6">CBHHK067</strain>
    </source>
</reference>
<dbReference type="SUPFAM" id="SSF52129">
    <property type="entry name" value="Caspase-like"/>
    <property type="match status" value="1"/>
</dbReference>
<feature type="region of interest" description="Disordered" evidence="4">
    <location>
        <begin position="1"/>
        <end position="49"/>
    </location>
</feature>
<proteinExistence type="inferred from homology"/>
<dbReference type="PANTHER" id="PTHR48104">
    <property type="entry name" value="METACASPASE-4"/>
    <property type="match status" value="1"/>
</dbReference>
<organism evidence="6 7">
    <name type="scientific">Mycena rosella</name>
    <name type="common">Pink bonnet</name>
    <name type="synonym">Agaricus rosellus</name>
    <dbReference type="NCBI Taxonomy" id="1033263"/>
    <lineage>
        <taxon>Eukaryota</taxon>
        <taxon>Fungi</taxon>
        <taxon>Dikarya</taxon>
        <taxon>Basidiomycota</taxon>
        <taxon>Agaricomycotina</taxon>
        <taxon>Agaricomycetes</taxon>
        <taxon>Agaricomycetidae</taxon>
        <taxon>Agaricales</taxon>
        <taxon>Marasmiineae</taxon>
        <taxon>Mycenaceae</taxon>
        <taxon>Mycena</taxon>
    </lineage>
</organism>
<evidence type="ECO:0000313" key="6">
    <source>
        <dbReference type="EMBL" id="KAJ7664261.1"/>
    </source>
</evidence>
<sequence length="406" mass="45181">MMWDLSGGSHTSTPSVAMPVPSLAVPHGEHRHSRHSSLPGPPSPGWSASGAHTPVPMLVPPSYVNSIVAGSYTYEPTPRGFLHPQRHHHAQASAPPRPHPRRHHNAQPAPLPVMHHHAPMPAVTPHFMYSKCTGRRRALCIGINYRGQPHELRGCINDAKHVFSFLVRRKGYKAEDIVVLTDDSPHARSQPTRQNIIDAMHWLVRDARPHDALFFHYSGHGGQTRDLDGDEVDGYDEVIYPVDYKRHGHIVDDVRFPLLPNFLVADWRAQEMHAIMVKTLAEGCRLTAVFDSCHSGTVLDLPYIYDSHGRLKGRQVSQRARARKATRADVISLSGCKDGQTSADTFAGGMAVGAASHAFIKAIEMHPNQSYQEILHNIRMILHPKFSQKPQLGSSHPIDTSLRFIM</sequence>
<keyword evidence="2" id="KW-0053">Apoptosis</keyword>
<dbReference type="InterPro" id="IPR029030">
    <property type="entry name" value="Caspase-like_dom_sf"/>
</dbReference>
<keyword evidence="3" id="KW-0378">Hydrolase</keyword>
<evidence type="ECO:0000256" key="3">
    <source>
        <dbReference type="ARBA" id="ARBA00022807"/>
    </source>
</evidence>
<dbReference type="EMBL" id="JARKIE010000224">
    <property type="protein sequence ID" value="KAJ7664261.1"/>
    <property type="molecule type" value="Genomic_DNA"/>
</dbReference>
<dbReference type="Gene3D" id="3.40.50.12660">
    <property type="match status" value="1"/>
</dbReference>
<keyword evidence="3" id="KW-0788">Thiol protease</keyword>
<dbReference type="GO" id="GO:0004197">
    <property type="term" value="F:cysteine-type endopeptidase activity"/>
    <property type="evidence" value="ECO:0007669"/>
    <property type="project" value="InterPro"/>
</dbReference>
<name>A0AAD7G3P8_MYCRO</name>
<evidence type="ECO:0000256" key="1">
    <source>
        <dbReference type="ARBA" id="ARBA00009005"/>
    </source>
</evidence>
<dbReference type="GO" id="GO:0006915">
    <property type="term" value="P:apoptotic process"/>
    <property type="evidence" value="ECO:0007669"/>
    <property type="project" value="UniProtKB-KW"/>
</dbReference>
<keyword evidence="7" id="KW-1185">Reference proteome</keyword>
<gene>
    <name evidence="6" type="ORF">B0H17DRAFT_1092051</name>
</gene>
<feature type="region of interest" description="Disordered" evidence="4">
    <location>
        <begin position="80"/>
        <end position="109"/>
    </location>
</feature>
<dbReference type="Pfam" id="PF00656">
    <property type="entry name" value="Peptidase_C14"/>
    <property type="match status" value="1"/>
</dbReference>
<dbReference type="AlphaFoldDB" id="A0AAD7G3P8"/>